<reference evidence="1 2" key="1">
    <citation type="submission" date="2011-09" db="EMBL/GenBank/DDBJ databases">
        <title>The draft genome of Methanotorris formicicus Mc-S-70.</title>
        <authorList>
            <consortium name="US DOE Joint Genome Institute (JGI-PGF)"/>
            <person name="Lucas S."/>
            <person name="Han J."/>
            <person name="Lapidus A."/>
            <person name="Cheng J.-F."/>
            <person name="Goodwin L."/>
            <person name="Pitluck S."/>
            <person name="Peters L."/>
            <person name="Land M.L."/>
            <person name="Hauser L."/>
            <person name="Sieprawska-Lupa M."/>
            <person name="Takai K."/>
            <person name="Miyazaki J."/>
            <person name="Whitman W."/>
            <person name="Woyke T.J."/>
        </authorList>
    </citation>
    <scope>NUCLEOTIDE SEQUENCE [LARGE SCALE GENOMIC DNA]</scope>
    <source>
        <strain evidence="1 2">Mc-S-70</strain>
    </source>
</reference>
<sequence length="334" mass="37695">MVMNMWKKLIFLLSLIALPIVSATEVVLVSDNAADKACAVEVANTLNATIITTEWGIYNENLIDEILALNPEKVIVIGGPVAVAENYTTRLENAGIEVERVWGKTRYETNANVTLRFQHQFRTAYGDNATVCVCHGLDDIALNETMEKIRDGHCLMLLTNGVNLSVEPTRLQLKIHKIEVVENPICQFCNHSGIANMLMQRGFKVEVDKIPEDRVKLMLQNRIKTMEMKIKILKNRGVDTSELESKLNEVEELMNQNRYQDAYRIMVQLQGEQMAMVRLHLHPMGHGMAKGMGNKMEGNVPHINYKNTNASGNENVPHIYHQNMNNSGMTNAQH</sequence>
<comment type="caution">
    <text evidence="1">The sequence shown here is derived from an EMBL/GenBank/DDBJ whole genome shotgun (WGS) entry which is preliminary data.</text>
</comment>
<keyword evidence="2" id="KW-1185">Reference proteome</keyword>
<dbReference type="PATRIC" id="fig|647171.4.peg.633"/>
<dbReference type="AlphaFoldDB" id="H1KXW9"/>
<organism evidence="1 2">
    <name type="scientific">Methanotorris formicicus Mc-S-70</name>
    <dbReference type="NCBI Taxonomy" id="647171"/>
    <lineage>
        <taxon>Archaea</taxon>
        <taxon>Methanobacteriati</taxon>
        <taxon>Methanobacteriota</taxon>
        <taxon>Methanomada group</taxon>
        <taxon>Methanococci</taxon>
        <taxon>Methanococcales</taxon>
        <taxon>Methanocaldococcaceae</taxon>
        <taxon>Methanotorris</taxon>
    </lineage>
</organism>
<evidence type="ECO:0000313" key="2">
    <source>
        <dbReference type="Proteomes" id="UP000003706"/>
    </source>
</evidence>
<dbReference type="InterPro" id="IPR051922">
    <property type="entry name" value="Bact_Sporulation_Assoc"/>
</dbReference>
<proteinExistence type="predicted"/>
<gene>
    <name evidence="1" type="ORF">MetfoDRAFT_0642</name>
</gene>
<dbReference type="Gene3D" id="3.40.50.12090">
    <property type="match status" value="1"/>
</dbReference>
<dbReference type="PANTHER" id="PTHR30032:SF1">
    <property type="entry name" value="N-ACETYLMURAMOYL-L-ALANINE AMIDASE LYTC"/>
    <property type="match status" value="1"/>
</dbReference>
<dbReference type="PANTHER" id="PTHR30032">
    <property type="entry name" value="N-ACETYLMURAMOYL-L-ALANINE AMIDASE-RELATED"/>
    <property type="match status" value="1"/>
</dbReference>
<dbReference type="STRING" id="647171.MetfoDRAFT_0642"/>
<name>H1KXW9_9EURY</name>
<accession>H1KXW9</accession>
<protein>
    <submittedName>
        <fullName evidence="1">Cell wall binding repeat 2-containing protein</fullName>
    </submittedName>
</protein>
<dbReference type="Proteomes" id="UP000003706">
    <property type="component" value="Unassembled WGS sequence"/>
</dbReference>
<evidence type="ECO:0000313" key="1">
    <source>
        <dbReference type="EMBL" id="EHP87753.1"/>
    </source>
</evidence>
<dbReference type="EMBL" id="AGJL01000012">
    <property type="protein sequence ID" value="EHP87753.1"/>
    <property type="molecule type" value="Genomic_DNA"/>
</dbReference>